<reference evidence="2" key="2">
    <citation type="submission" date="2022-06" db="UniProtKB">
        <authorList>
            <consortium name="EnsemblMetazoa"/>
        </authorList>
    </citation>
    <scope>IDENTIFICATION</scope>
    <source>
        <strain evidence="2">PS312</strain>
    </source>
</reference>
<accession>A0A2A6BYQ5</accession>
<proteinExistence type="predicted"/>
<evidence type="ECO:0000313" key="3">
    <source>
        <dbReference type="Proteomes" id="UP000005239"/>
    </source>
</evidence>
<protein>
    <submittedName>
        <fullName evidence="2">Uncharacterized protein</fullName>
    </submittedName>
</protein>
<feature type="region of interest" description="Disordered" evidence="1">
    <location>
        <begin position="210"/>
        <end position="242"/>
    </location>
</feature>
<keyword evidence="3" id="KW-1185">Reference proteome</keyword>
<feature type="region of interest" description="Disordered" evidence="1">
    <location>
        <begin position="137"/>
        <end position="184"/>
    </location>
</feature>
<feature type="compositionally biased region" description="Polar residues" evidence="1">
    <location>
        <begin position="214"/>
        <end position="225"/>
    </location>
</feature>
<feature type="region of interest" description="Disordered" evidence="1">
    <location>
        <begin position="1"/>
        <end position="59"/>
    </location>
</feature>
<gene>
    <name evidence="2" type="primary">WBGene00277013</name>
</gene>
<accession>A0A8R1UTU3</accession>
<organism evidence="2 3">
    <name type="scientific">Pristionchus pacificus</name>
    <name type="common">Parasitic nematode worm</name>
    <dbReference type="NCBI Taxonomy" id="54126"/>
    <lineage>
        <taxon>Eukaryota</taxon>
        <taxon>Metazoa</taxon>
        <taxon>Ecdysozoa</taxon>
        <taxon>Nematoda</taxon>
        <taxon>Chromadorea</taxon>
        <taxon>Rhabditida</taxon>
        <taxon>Rhabditina</taxon>
        <taxon>Diplogasteromorpha</taxon>
        <taxon>Diplogasteroidea</taxon>
        <taxon>Neodiplogasteridae</taxon>
        <taxon>Pristionchus</taxon>
    </lineage>
</organism>
<dbReference type="Proteomes" id="UP000005239">
    <property type="component" value="Unassembled WGS sequence"/>
</dbReference>
<feature type="compositionally biased region" description="Basic and acidic residues" evidence="1">
    <location>
        <begin position="161"/>
        <end position="184"/>
    </location>
</feature>
<name>A0A2A6BYQ5_PRIPA</name>
<reference evidence="3" key="1">
    <citation type="journal article" date="2008" name="Nat. Genet.">
        <title>The Pristionchus pacificus genome provides a unique perspective on nematode lifestyle and parasitism.</title>
        <authorList>
            <person name="Dieterich C."/>
            <person name="Clifton S.W."/>
            <person name="Schuster L.N."/>
            <person name="Chinwalla A."/>
            <person name="Delehaunty K."/>
            <person name="Dinkelacker I."/>
            <person name="Fulton L."/>
            <person name="Fulton R."/>
            <person name="Godfrey J."/>
            <person name="Minx P."/>
            <person name="Mitreva M."/>
            <person name="Roeseler W."/>
            <person name="Tian H."/>
            <person name="Witte H."/>
            <person name="Yang S.P."/>
            <person name="Wilson R.K."/>
            <person name="Sommer R.J."/>
        </authorList>
    </citation>
    <scope>NUCLEOTIDE SEQUENCE [LARGE SCALE GENOMIC DNA]</scope>
    <source>
        <strain evidence="3">PS312</strain>
    </source>
</reference>
<feature type="compositionally biased region" description="Polar residues" evidence="1">
    <location>
        <begin position="1"/>
        <end position="14"/>
    </location>
</feature>
<evidence type="ECO:0000313" key="2">
    <source>
        <dbReference type="EnsemblMetazoa" id="PPA38644.1"/>
    </source>
</evidence>
<evidence type="ECO:0000256" key="1">
    <source>
        <dbReference type="SAM" id="MobiDB-lite"/>
    </source>
</evidence>
<dbReference type="AlphaFoldDB" id="A0A2A6BYQ5"/>
<dbReference type="EnsemblMetazoa" id="PPA38644.1">
    <property type="protein sequence ID" value="PPA38644.1"/>
    <property type="gene ID" value="WBGene00277013"/>
</dbReference>
<sequence length="273" mass="31040">MYQSSLVQSSSFTKKSPIPINEKRVNDSPLNSKTSKWGKKESTTTRRSPLIRPTKLSGESSDRIIPRLDALQLSANGIFEKNSTGGRTKISPIKLELMERSEIEMLKSINRSKYSSLESHGHDRISGIGLNRHEFEDLSPEEDNNGRLRQCKSAGVTLPEDSSRQGRRKGMEKGDGRGINNEREGIKIRSTSAVTTRNEMITLEDRGYRRRKITNVSSTSTQRGESSTRERSFHPPSHPPSLLPSHLQNLIYDTHFDCYYDPVNEKYYKITHM</sequence>